<protein>
    <submittedName>
        <fullName evidence="3">Uncharacterized protein</fullName>
    </submittedName>
</protein>
<gene>
    <name evidence="3" type="ORF">ACFPZ3_59270</name>
</gene>
<comment type="caution">
    <text evidence="3">The sequence shown here is derived from an EMBL/GenBank/DDBJ whole genome shotgun (WGS) entry which is preliminary data.</text>
</comment>
<evidence type="ECO:0000313" key="4">
    <source>
        <dbReference type="Proteomes" id="UP001596058"/>
    </source>
</evidence>
<accession>A0ABW1D734</accession>
<feature type="transmembrane region" description="Helical" evidence="2">
    <location>
        <begin position="110"/>
        <end position="135"/>
    </location>
</feature>
<keyword evidence="2" id="KW-1133">Transmembrane helix</keyword>
<proteinExistence type="predicted"/>
<keyword evidence="2" id="KW-0812">Transmembrane</keyword>
<feature type="transmembrane region" description="Helical" evidence="2">
    <location>
        <begin position="21"/>
        <end position="40"/>
    </location>
</feature>
<evidence type="ECO:0000256" key="2">
    <source>
        <dbReference type="SAM" id="Phobius"/>
    </source>
</evidence>
<dbReference type="Proteomes" id="UP001596058">
    <property type="component" value="Unassembled WGS sequence"/>
</dbReference>
<dbReference type="EMBL" id="JBHSPA010000098">
    <property type="protein sequence ID" value="MFC5833852.1"/>
    <property type="molecule type" value="Genomic_DNA"/>
</dbReference>
<evidence type="ECO:0000256" key="1">
    <source>
        <dbReference type="SAM" id="MobiDB-lite"/>
    </source>
</evidence>
<dbReference type="RefSeq" id="WP_379523274.1">
    <property type="nucleotide sequence ID" value="NZ_JBHSPA010000098.1"/>
</dbReference>
<feature type="transmembrane region" description="Helical" evidence="2">
    <location>
        <begin position="171"/>
        <end position="190"/>
    </location>
</feature>
<feature type="transmembrane region" description="Helical" evidence="2">
    <location>
        <begin position="147"/>
        <end position="165"/>
    </location>
</feature>
<feature type="region of interest" description="Disordered" evidence="1">
    <location>
        <begin position="197"/>
        <end position="217"/>
    </location>
</feature>
<feature type="transmembrane region" description="Helical" evidence="2">
    <location>
        <begin position="52"/>
        <end position="72"/>
    </location>
</feature>
<keyword evidence="2" id="KW-0472">Membrane</keyword>
<name>A0ABW1D734_9ACTN</name>
<organism evidence="3 4">
    <name type="scientific">Nonomuraea insulae</name>
    <dbReference type="NCBI Taxonomy" id="1616787"/>
    <lineage>
        <taxon>Bacteria</taxon>
        <taxon>Bacillati</taxon>
        <taxon>Actinomycetota</taxon>
        <taxon>Actinomycetes</taxon>
        <taxon>Streptosporangiales</taxon>
        <taxon>Streptosporangiaceae</taxon>
        <taxon>Nonomuraea</taxon>
    </lineage>
</organism>
<feature type="transmembrane region" description="Helical" evidence="2">
    <location>
        <begin position="84"/>
        <end position="104"/>
    </location>
</feature>
<sequence>MRRPRTRIQEREEMKPSIIRVCGSVVAAGGITWGAAFLFSPSSPERNSQIEIWASAVFQLGLLALLATMWATAATGTGRWGRGILAAEAVALVLAGMWTAPYVFDADRPSTGILVVLDAFWPLSMAGLIAVGFLVMRARRWPTPTRYLPLAASLLIPVDIAVSWAPAGLRSAVTGLYLALAYGLLGLMMIRDSASLSRRAPNRPGDVQPAPGAPPLA</sequence>
<reference evidence="4" key="1">
    <citation type="journal article" date="2019" name="Int. J. Syst. Evol. Microbiol.">
        <title>The Global Catalogue of Microorganisms (GCM) 10K type strain sequencing project: providing services to taxonomists for standard genome sequencing and annotation.</title>
        <authorList>
            <consortium name="The Broad Institute Genomics Platform"/>
            <consortium name="The Broad Institute Genome Sequencing Center for Infectious Disease"/>
            <person name="Wu L."/>
            <person name="Ma J."/>
        </authorList>
    </citation>
    <scope>NUCLEOTIDE SEQUENCE [LARGE SCALE GENOMIC DNA]</scope>
    <source>
        <strain evidence="4">CCUG 53903</strain>
    </source>
</reference>
<keyword evidence="4" id="KW-1185">Reference proteome</keyword>
<evidence type="ECO:0000313" key="3">
    <source>
        <dbReference type="EMBL" id="MFC5833852.1"/>
    </source>
</evidence>